<dbReference type="Gene3D" id="3.10.129.10">
    <property type="entry name" value="Hotdog Thioesterase"/>
    <property type="match status" value="1"/>
</dbReference>
<dbReference type="RefSeq" id="WP_075999968.1">
    <property type="nucleotide sequence ID" value="NZ_PKUS01000008.1"/>
</dbReference>
<evidence type="ECO:0000313" key="2">
    <source>
        <dbReference type="Proteomes" id="UP000235005"/>
    </source>
</evidence>
<keyword evidence="2" id="KW-1185">Reference proteome</keyword>
<gene>
    <name evidence="1" type="ORF">C0039_09025</name>
</gene>
<name>A0A2N5X3X6_9GAMM</name>
<protein>
    <submittedName>
        <fullName evidence="1">Uncharacterized protein</fullName>
    </submittedName>
</protein>
<dbReference type="EMBL" id="PKUS01000008">
    <property type="protein sequence ID" value="PLW69194.1"/>
    <property type="molecule type" value="Genomic_DNA"/>
</dbReference>
<dbReference type="Proteomes" id="UP000235005">
    <property type="component" value="Unassembled WGS sequence"/>
</dbReference>
<dbReference type="InterPro" id="IPR029069">
    <property type="entry name" value="HotDog_dom_sf"/>
</dbReference>
<accession>A0A2N5X3X6</accession>
<dbReference type="SUPFAM" id="SSF54637">
    <property type="entry name" value="Thioesterase/thiol ester dehydrase-isomerase"/>
    <property type="match status" value="1"/>
</dbReference>
<evidence type="ECO:0000313" key="1">
    <source>
        <dbReference type="EMBL" id="PLW69194.1"/>
    </source>
</evidence>
<comment type="caution">
    <text evidence="1">The sequence shown here is derived from an EMBL/GenBank/DDBJ whole genome shotgun (WGS) entry which is preliminary data.</text>
</comment>
<dbReference type="OrthoDB" id="9774179at2"/>
<proteinExistence type="predicted"/>
<sequence>MSANLNPKLTAAQVSVGDELPPLTVPVTATTVVLGALASRDWRPMHHDRDFAVNRNGVRDIFINTPNNAAWFERYITDWTGPFGRLGRMKFRMNSSVFPGDEMLMSGSVKNVSTDAAGCCWLDLNVCVSVDGEVSTSCEARVAIPEDASDNPWARKGDQWRP</sequence>
<reference evidence="1 2" key="1">
    <citation type="submission" date="2018-01" db="EMBL/GenBank/DDBJ databases">
        <title>The draft genome sequence of Halioglobus lutimaris HF004.</title>
        <authorList>
            <person name="Du Z.-J."/>
            <person name="Shi M.-J."/>
        </authorList>
    </citation>
    <scope>NUCLEOTIDE SEQUENCE [LARGE SCALE GENOMIC DNA]</scope>
    <source>
        <strain evidence="1 2">HF004</strain>
    </source>
</reference>
<organism evidence="1 2">
    <name type="scientific">Pseudohalioglobus lutimaris</name>
    <dbReference type="NCBI Taxonomy" id="1737061"/>
    <lineage>
        <taxon>Bacteria</taxon>
        <taxon>Pseudomonadati</taxon>
        <taxon>Pseudomonadota</taxon>
        <taxon>Gammaproteobacteria</taxon>
        <taxon>Cellvibrionales</taxon>
        <taxon>Halieaceae</taxon>
        <taxon>Pseudohalioglobus</taxon>
    </lineage>
</organism>
<dbReference type="AlphaFoldDB" id="A0A2N5X3X6"/>